<dbReference type="Pfam" id="PF01501">
    <property type="entry name" value="Glyco_transf_8"/>
    <property type="match status" value="1"/>
</dbReference>
<dbReference type="InterPro" id="IPR002495">
    <property type="entry name" value="Glyco_trans_8"/>
</dbReference>
<sequence length="120" mass="13990">LDINYIVRFLALAESLSQHEREHHIYALCLDNQSTKILKILKPNHISLIPLTDLEAFDPKLFSTKPKRHLVDYYQTVTPCYLLYIFESFPTINQLTYLDPDIYIFSDPTPVFDEIGKSSI</sequence>
<name>A0A382P162_9ZZZZ</name>
<accession>A0A382P162</accession>
<organism evidence="1">
    <name type="scientific">marine metagenome</name>
    <dbReference type="NCBI Taxonomy" id="408172"/>
    <lineage>
        <taxon>unclassified sequences</taxon>
        <taxon>metagenomes</taxon>
        <taxon>ecological metagenomes</taxon>
    </lineage>
</organism>
<dbReference type="InterPro" id="IPR029044">
    <property type="entry name" value="Nucleotide-diphossugar_trans"/>
</dbReference>
<feature type="non-terminal residue" evidence="1">
    <location>
        <position position="1"/>
    </location>
</feature>
<reference evidence="1" key="1">
    <citation type="submission" date="2018-05" db="EMBL/GenBank/DDBJ databases">
        <authorList>
            <person name="Lanie J.A."/>
            <person name="Ng W.-L."/>
            <person name="Kazmierczak K.M."/>
            <person name="Andrzejewski T.M."/>
            <person name="Davidsen T.M."/>
            <person name="Wayne K.J."/>
            <person name="Tettelin H."/>
            <person name="Glass J.I."/>
            <person name="Rusch D."/>
            <person name="Podicherti R."/>
            <person name="Tsui H.-C.T."/>
            <person name="Winkler M.E."/>
        </authorList>
    </citation>
    <scope>NUCLEOTIDE SEQUENCE</scope>
</reference>
<feature type="non-terminal residue" evidence="1">
    <location>
        <position position="120"/>
    </location>
</feature>
<dbReference type="GO" id="GO:0016757">
    <property type="term" value="F:glycosyltransferase activity"/>
    <property type="evidence" value="ECO:0007669"/>
    <property type="project" value="InterPro"/>
</dbReference>
<proteinExistence type="predicted"/>
<dbReference type="AlphaFoldDB" id="A0A382P162"/>
<evidence type="ECO:0000313" key="1">
    <source>
        <dbReference type="EMBL" id="SVC67154.1"/>
    </source>
</evidence>
<dbReference type="SUPFAM" id="SSF53448">
    <property type="entry name" value="Nucleotide-diphospho-sugar transferases"/>
    <property type="match status" value="1"/>
</dbReference>
<protein>
    <submittedName>
        <fullName evidence="1">Uncharacterized protein</fullName>
    </submittedName>
</protein>
<dbReference type="EMBL" id="UINC01104187">
    <property type="protein sequence ID" value="SVC67154.1"/>
    <property type="molecule type" value="Genomic_DNA"/>
</dbReference>
<gene>
    <name evidence="1" type="ORF">METZ01_LOCUS320008</name>
</gene>
<dbReference type="Gene3D" id="3.90.550.10">
    <property type="entry name" value="Spore Coat Polysaccharide Biosynthesis Protein SpsA, Chain A"/>
    <property type="match status" value="1"/>
</dbReference>